<feature type="region of interest" description="Disordered" evidence="2">
    <location>
        <begin position="30"/>
        <end position="57"/>
    </location>
</feature>
<dbReference type="Gene3D" id="3.10.10.10">
    <property type="entry name" value="HIV Type 1 Reverse Transcriptase, subunit A, domain 1"/>
    <property type="match status" value="1"/>
</dbReference>
<keyword evidence="7" id="KW-1185">Reference proteome</keyword>
<evidence type="ECO:0000259" key="4">
    <source>
        <dbReference type="PROSITE" id="PS50879"/>
    </source>
</evidence>
<dbReference type="PROSITE" id="PS50878">
    <property type="entry name" value="RT_POL"/>
    <property type="match status" value="1"/>
</dbReference>
<dbReference type="GO" id="GO:0015074">
    <property type="term" value="P:DNA integration"/>
    <property type="evidence" value="ECO:0007669"/>
    <property type="project" value="InterPro"/>
</dbReference>
<dbReference type="InterPro" id="IPR002156">
    <property type="entry name" value="RNaseH_domain"/>
</dbReference>
<dbReference type="InterPro" id="IPR043128">
    <property type="entry name" value="Rev_trsase/Diguanyl_cyclase"/>
</dbReference>
<proteinExistence type="predicted"/>
<feature type="domain" description="Integrase catalytic" evidence="5">
    <location>
        <begin position="769"/>
        <end position="928"/>
    </location>
</feature>
<dbReference type="EMBL" id="JAUESC010000386">
    <property type="protein sequence ID" value="KAK0576001.1"/>
    <property type="molecule type" value="Genomic_DNA"/>
</dbReference>
<dbReference type="Pfam" id="PF17919">
    <property type="entry name" value="RT_RNaseH_2"/>
    <property type="match status" value="1"/>
</dbReference>
<dbReference type="PROSITE" id="PS50879">
    <property type="entry name" value="RNASE_H_1"/>
    <property type="match status" value="1"/>
</dbReference>
<dbReference type="GO" id="GO:0004523">
    <property type="term" value="F:RNA-DNA hybrid ribonuclease activity"/>
    <property type="evidence" value="ECO:0007669"/>
    <property type="project" value="InterPro"/>
</dbReference>
<dbReference type="InterPro" id="IPR043502">
    <property type="entry name" value="DNA/RNA_pol_sf"/>
</dbReference>
<dbReference type="InterPro" id="IPR001584">
    <property type="entry name" value="Integrase_cat-core"/>
</dbReference>
<gene>
    <name evidence="6" type="ORF">LWI29_010408</name>
</gene>
<dbReference type="Gene3D" id="3.30.420.10">
    <property type="entry name" value="Ribonuclease H-like superfamily/Ribonuclease H"/>
    <property type="match status" value="2"/>
</dbReference>
<dbReference type="PANTHER" id="PTHR48475">
    <property type="entry name" value="RIBONUCLEASE H"/>
    <property type="match status" value="1"/>
</dbReference>
<keyword evidence="1" id="KW-0175">Coiled coil</keyword>
<dbReference type="Pfam" id="PF00078">
    <property type="entry name" value="RVT_1"/>
    <property type="match status" value="1"/>
</dbReference>
<protein>
    <submittedName>
        <fullName evidence="6">Uncharacterized protein</fullName>
    </submittedName>
</protein>
<dbReference type="SUPFAM" id="SSF53098">
    <property type="entry name" value="Ribonuclease H-like"/>
    <property type="match status" value="2"/>
</dbReference>
<dbReference type="GO" id="GO:0003676">
    <property type="term" value="F:nucleic acid binding"/>
    <property type="evidence" value="ECO:0007669"/>
    <property type="project" value="InterPro"/>
</dbReference>
<evidence type="ECO:0000256" key="2">
    <source>
        <dbReference type="SAM" id="MobiDB-lite"/>
    </source>
</evidence>
<feature type="domain" description="RNase H type-1" evidence="4">
    <location>
        <begin position="483"/>
        <end position="612"/>
    </location>
</feature>
<dbReference type="InterPro" id="IPR012337">
    <property type="entry name" value="RNaseH-like_sf"/>
</dbReference>
<dbReference type="Pfam" id="PF13456">
    <property type="entry name" value="RVT_3"/>
    <property type="match status" value="1"/>
</dbReference>
<evidence type="ECO:0000259" key="3">
    <source>
        <dbReference type="PROSITE" id="PS50878"/>
    </source>
</evidence>
<dbReference type="CDD" id="cd09279">
    <property type="entry name" value="RNase_HI_like"/>
    <property type="match status" value="1"/>
</dbReference>
<reference evidence="6" key="2">
    <citation type="submission" date="2023-06" db="EMBL/GenBank/DDBJ databases">
        <authorList>
            <person name="Swenson N.G."/>
            <person name="Wegrzyn J.L."/>
            <person name="Mcevoy S.L."/>
        </authorList>
    </citation>
    <scope>NUCLEOTIDE SEQUENCE</scope>
    <source>
        <strain evidence="6">NS2018</strain>
        <tissue evidence="6">Leaf</tissue>
    </source>
</reference>
<evidence type="ECO:0000259" key="5">
    <source>
        <dbReference type="PROSITE" id="PS50994"/>
    </source>
</evidence>
<dbReference type="InterPro" id="IPR041577">
    <property type="entry name" value="RT_RNaseH_2"/>
</dbReference>
<feature type="compositionally biased region" description="Basic and acidic residues" evidence="2">
    <location>
        <begin position="30"/>
        <end position="51"/>
    </location>
</feature>
<comment type="caution">
    <text evidence="6">The sequence shown here is derived from an EMBL/GenBank/DDBJ whole genome shotgun (WGS) entry which is preliminary data.</text>
</comment>
<dbReference type="InterPro" id="IPR036397">
    <property type="entry name" value="RNaseH_sf"/>
</dbReference>
<dbReference type="PROSITE" id="PS50994">
    <property type="entry name" value="INTEGRASE"/>
    <property type="match status" value="1"/>
</dbReference>
<evidence type="ECO:0000313" key="6">
    <source>
        <dbReference type="EMBL" id="KAK0576001.1"/>
    </source>
</evidence>
<dbReference type="SUPFAM" id="SSF56672">
    <property type="entry name" value="DNA/RNA polymerases"/>
    <property type="match status" value="1"/>
</dbReference>
<evidence type="ECO:0000313" key="7">
    <source>
        <dbReference type="Proteomes" id="UP001168877"/>
    </source>
</evidence>
<dbReference type="Pfam" id="PF00665">
    <property type="entry name" value="rve"/>
    <property type="match status" value="1"/>
</dbReference>
<evidence type="ECO:0000256" key="1">
    <source>
        <dbReference type="SAM" id="Coils"/>
    </source>
</evidence>
<dbReference type="PANTHER" id="PTHR48475:SF2">
    <property type="entry name" value="RIBONUCLEASE H"/>
    <property type="match status" value="1"/>
</dbReference>
<accession>A0AA39RKH5</accession>
<dbReference type="Gene3D" id="1.10.340.70">
    <property type="match status" value="1"/>
</dbReference>
<reference evidence="6" key="1">
    <citation type="journal article" date="2022" name="Plant J.">
        <title>Strategies of tolerance reflected in two North American maple genomes.</title>
        <authorList>
            <person name="McEvoy S.L."/>
            <person name="Sezen U.U."/>
            <person name="Trouern-Trend A."/>
            <person name="McMahon S.M."/>
            <person name="Schaberg P.G."/>
            <person name="Yang J."/>
            <person name="Wegrzyn J.L."/>
            <person name="Swenson N.G."/>
        </authorList>
    </citation>
    <scope>NUCLEOTIDE SEQUENCE</scope>
    <source>
        <strain evidence="6">NS2018</strain>
    </source>
</reference>
<dbReference type="InterPro" id="IPR000477">
    <property type="entry name" value="RT_dom"/>
</dbReference>
<sequence>MARHANLSIFKDKAGMETLSIFEVDREVQEDNPKNFELDPRDKTSREKEEPTESVVLDEAEPDKTVKIGARLTEQVKKDKRRSFNLERSAAIKEEVSKLLAARSIREVKYPEWVANVVLVKKKNNQWRMYVDFTDLNKACPKDSFLLPRIDQLVDATAGHETLSFMDAYSGYNQIKMHKPDEEKTAFTTDQGLYCYTVMPFGLKNAGATYQRLVNKMFARQIGRNMEVYVDDMLTKSITAGRHTDDLRETFDVLVRYGMKLNPAKCVFGVPSGRFIGYQDVQKLTGCLASLSRFIAKSTDRCLPFFKALKKGKGVEWNEDCEKAFQALKDYLGQALLLSKPETGETLYMYLSVSEAATSSVLVRQEDGIQKPIYYTSKALLPAKIRYSPAEKMALALIIAARKLRPYFQAHKIGVYTNCPLKLILQKPEVSGRLTKWAIKLSEFDVEYLPRTAIKAQVVADFVAEFTEPSIEVARMMVEQNKKVFKWQLRVDGSSNTHGSGAGVAVSTPEGDSVECALRFDFKATNNQAEYEALIAGLKVCTVLGADEVEIFSDSQVVVNQVLDEYQARDESMITYLELAKELLGRFKEYRIVHVPREENEQADALVKLASATINIWPKSISMISLLQPNIVKSKEVGAVFGERNIWITPIKEYLVNYVLPSDPLEAKRLKYRATRYSVLNGELYKRGYSRALQRCVGPEEAEGILRSIHSGNCGNHARGVSLAHKTLRQGFYWPTLFADAKRVAVRCEAYQKIANNIRQPPELLQSVTSPWPFAMWGIDLIDPMPTATGGAKHAIVAMDYFTKWVEAEPLVHITEVNTISFVKKNILYRFGIPNTIITDNGTQFDGRKFRELCDKYGINNYYASPAHPQTNSQTEAVNKIIKHNLKAKLATKKGSWANKLPHVLCPYRTTERGSTGETPYSIAYGAEAVIPVETSFSSPRVQLFQPELNIDMLKCGLDELEERRERAQIRNTTYQQRVARYYNSHVRERRFSLGDLVLKRVNPGTRDKAAGSLADKWEGPYRITGIAGHGAYRITREGFGELPRPCNAQYLKIYYP</sequence>
<dbReference type="Gene3D" id="3.30.70.270">
    <property type="match status" value="2"/>
</dbReference>
<dbReference type="CDD" id="cd01647">
    <property type="entry name" value="RT_LTR"/>
    <property type="match status" value="1"/>
</dbReference>
<organism evidence="6 7">
    <name type="scientific">Acer saccharum</name>
    <name type="common">Sugar maple</name>
    <dbReference type="NCBI Taxonomy" id="4024"/>
    <lineage>
        <taxon>Eukaryota</taxon>
        <taxon>Viridiplantae</taxon>
        <taxon>Streptophyta</taxon>
        <taxon>Embryophyta</taxon>
        <taxon>Tracheophyta</taxon>
        <taxon>Spermatophyta</taxon>
        <taxon>Magnoliopsida</taxon>
        <taxon>eudicotyledons</taxon>
        <taxon>Gunneridae</taxon>
        <taxon>Pentapetalae</taxon>
        <taxon>rosids</taxon>
        <taxon>malvids</taxon>
        <taxon>Sapindales</taxon>
        <taxon>Sapindaceae</taxon>
        <taxon>Hippocastanoideae</taxon>
        <taxon>Acereae</taxon>
        <taxon>Acer</taxon>
    </lineage>
</organism>
<dbReference type="AlphaFoldDB" id="A0AA39RKH5"/>
<name>A0AA39RKH5_ACESA</name>
<dbReference type="Proteomes" id="UP001168877">
    <property type="component" value="Unassembled WGS sequence"/>
</dbReference>
<feature type="domain" description="Reverse transcriptase" evidence="3">
    <location>
        <begin position="101"/>
        <end position="280"/>
    </location>
</feature>
<feature type="coiled-coil region" evidence="1">
    <location>
        <begin position="951"/>
        <end position="978"/>
    </location>
</feature>